<dbReference type="AlphaFoldDB" id="A0A5N5X3S5"/>
<dbReference type="GO" id="GO:0016705">
    <property type="term" value="F:oxidoreductase activity, acting on paired donors, with incorporation or reduction of molecular oxygen"/>
    <property type="evidence" value="ECO:0007669"/>
    <property type="project" value="InterPro"/>
</dbReference>
<dbReference type="GO" id="GO:0004497">
    <property type="term" value="F:monooxygenase activity"/>
    <property type="evidence" value="ECO:0007669"/>
    <property type="project" value="InterPro"/>
</dbReference>
<evidence type="ECO:0000313" key="2">
    <source>
        <dbReference type="Proteomes" id="UP000326565"/>
    </source>
</evidence>
<dbReference type="SUPFAM" id="SSF48264">
    <property type="entry name" value="Cytochrome P450"/>
    <property type="match status" value="1"/>
</dbReference>
<dbReference type="Gene3D" id="1.10.630.10">
    <property type="entry name" value="Cytochrome P450"/>
    <property type="match status" value="1"/>
</dbReference>
<dbReference type="GO" id="GO:0020037">
    <property type="term" value="F:heme binding"/>
    <property type="evidence" value="ECO:0007669"/>
    <property type="project" value="InterPro"/>
</dbReference>
<sequence>MILYILARPFKTLYEDSDSCRLIIAGKAVPWKQNNLLNKHSSRALENASLRKAFGILNAFTSVDKEYAQAFKHEATILIRRTEWQTLRDVLRDHTRTWLKATESTQKARIHVPSVIQILALKGNFMVFFKNEIDPTACRDEDLSQLANAINRTWVASKSENCPKFEENDDLQNCLSTLFPNIDCLDAERNPLNLILPAFETLWRVVLRTVIEVGARGQDEWQDILIRFAEAPTASQFVCREKESSVSTKFIVNEVLRLYPPTRRVHRKYQFPGSEEHVSLAADIEACQLLTRIWGANATLFDPKRWANITPEQENAWLPFGSEPFVCPAKPVFGPRIIALLAGVILREIRGIWELESDDPELRALLSSNSRMSNERGSLDSVYLVRSREAWWADEV</sequence>
<dbReference type="InterPro" id="IPR036396">
    <property type="entry name" value="Cyt_P450_sf"/>
</dbReference>
<dbReference type="GO" id="GO:0005506">
    <property type="term" value="F:iron ion binding"/>
    <property type="evidence" value="ECO:0007669"/>
    <property type="project" value="InterPro"/>
</dbReference>
<name>A0A5N5X3S5_9EURO</name>
<dbReference type="EMBL" id="ML732195">
    <property type="protein sequence ID" value="KAB8075371.1"/>
    <property type="molecule type" value="Genomic_DNA"/>
</dbReference>
<dbReference type="Proteomes" id="UP000326565">
    <property type="component" value="Unassembled WGS sequence"/>
</dbReference>
<dbReference type="OrthoDB" id="10029320at2759"/>
<proteinExistence type="predicted"/>
<evidence type="ECO:0008006" key="3">
    <source>
        <dbReference type="Google" id="ProtNLM"/>
    </source>
</evidence>
<evidence type="ECO:0000313" key="1">
    <source>
        <dbReference type="EMBL" id="KAB8075371.1"/>
    </source>
</evidence>
<keyword evidence="2" id="KW-1185">Reference proteome</keyword>
<gene>
    <name evidence="1" type="ORF">BDV29DRAFT_200885</name>
</gene>
<accession>A0A5N5X3S5</accession>
<organism evidence="1 2">
    <name type="scientific">Aspergillus leporis</name>
    <dbReference type="NCBI Taxonomy" id="41062"/>
    <lineage>
        <taxon>Eukaryota</taxon>
        <taxon>Fungi</taxon>
        <taxon>Dikarya</taxon>
        <taxon>Ascomycota</taxon>
        <taxon>Pezizomycotina</taxon>
        <taxon>Eurotiomycetes</taxon>
        <taxon>Eurotiomycetidae</taxon>
        <taxon>Eurotiales</taxon>
        <taxon>Aspergillaceae</taxon>
        <taxon>Aspergillus</taxon>
        <taxon>Aspergillus subgen. Circumdati</taxon>
    </lineage>
</organism>
<protein>
    <recommendedName>
        <fullName evidence="3">Cytochrome P450</fullName>
    </recommendedName>
</protein>
<reference evidence="1 2" key="1">
    <citation type="submission" date="2019-04" db="EMBL/GenBank/DDBJ databases">
        <title>Friends and foes A comparative genomics study of 23 Aspergillus species from section Flavi.</title>
        <authorList>
            <consortium name="DOE Joint Genome Institute"/>
            <person name="Kjaerbolling I."/>
            <person name="Vesth T."/>
            <person name="Frisvad J.C."/>
            <person name="Nybo J.L."/>
            <person name="Theobald S."/>
            <person name="Kildgaard S."/>
            <person name="Isbrandt T."/>
            <person name="Kuo A."/>
            <person name="Sato A."/>
            <person name="Lyhne E.K."/>
            <person name="Kogle M.E."/>
            <person name="Wiebenga A."/>
            <person name="Kun R.S."/>
            <person name="Lubbers R.J."/>
            <person name="Makela M.R."/>
            <person name="Barry K."/>
            <person name="Chovatia M."/>
            <person name="Clum A."/>
            <person name="Daum C."/>
            <person name="Haridas S."/>
            <person name="He G."/>
            <person name="LaButti K."/>
            <person name="Lipzen A."/>
            <person name="Mondo S."/>
            <person name="Riley R."/>
            <person name="Salamov A."/>
            <person name="Simmons B.A."/>
            <person name="Magnuson J.K."/>
            <person name="Henrissat B."/>
            <person name="Mortensen U.H."/>
            <person name="Larsen T.O."/>
            <person name="Devries R.P."/>
            <person name="Grigoriev I.V."/>
            <person name="Machida M."/>
            <person name="Baker S.E."/>
            <person name="Andersen M.R."/>
        </authorList>
    </citation>
    <scope>NUCLEOTIDE SEQUENCE [LARGE SCALE GENOMIC DNA]</scope>
    <source>
        <strain evidence="1 2">CBS 151.66</strain>
    </source>
</reference>